<sequence length="221" mass="24194">MGRLGTGPWIQARSSSHGNQNLLYFIGEKDVWGVKFRHLLGWKGGQVLIAGVVLLALYYTVIAKGITADATASDMNGNTMLEHNDDTSDNTVHASLPRYREDRQIIAGHLVRKSNSKTKPKSNTKATSRSGLIDTEVDTDKTNELPKTRGIVMSCPLGVPSELAGSWKPVNMFRGVGVMAERLYELDSSLPLVVVSFNSELPAHHACLKLKDKHADINSQI</sequence>
<evidence type="ECO:0000313" key="4">
    <source>
        <dbReference type="Proteomes" id="UP000054560"/>
    </source>
</evidence>
<feature type="compositionally biased region" description="Basic residues" evidence="1">
    <location>
        <begin position="112"/>
        <end position="122"/>
    </location>
</feature>
<dbReference type="Proteomes" id="UP000054560">
    <property type="component" value="Unassembled WGS sequence"/>
</dbReference>
<evidence type="ECO:0000256" key="2">
    <source>
        <dbReference type="SAM" id="Phobius"/>
    </source>
</evidence>
<dbReference type="RefSeq" id="XP_014153912.1">
    <property type="nucleotide sequence ID" value="XM_014298437.1"/>
</dbReference>
<dbReference type="GeneID" id="25908109"/>
<accession>A0A0L0FT77</accession>
<keyword evidence="4" id="KW-1185">Reference proteome</keyword>
<keyword evidence="2" id="KW-0472">Membrane</keyword>
<dbReference type="EMBL" id="KQ242209">
    <property type="protein sequence ID" value="KNC80010.1"/>
    <property type="molecule type" value="Genomic_DNA"/>
</dbReference>
<feature type="transmembrane region" description="Helical" evidence="2">
    <location>
        <begin position="47"/>
        <end position="66"/>
    </location>
</feature>
<name>A0A0L0FT77_9EUKA</name>
<reference evidence="3 4" key="1">
    <citation type="submission" date="2011-02" db="EMBL/GenBank/DDBJ databases">
        <title>The Genome Sequence of Sphaeroforma arctica JP610.</title>
        <authorList>
            <consortium name="The Broad Institute Genome Sequencing Platform"/>
            <person name="Russ C."/>
            <person name="Cuomo C."/>
            <person name="Young S.K."/>
            <person name="Zeng Q."/>
            <person name="Gargeya S."/>
            <person name="Alvarado L."/>
            <person name="Berlin A."/>
            <person name="Chapman S.B."/>
            <person name="Chen Z."/>
            <person name="Freedman E."/>
            <person name="Gellesch M."/>
            <person name="Goldberg J."/>
            <person name="Griggs A."/>
            <person name="Gujja S."/>
            <person name="Heilman E."/>
            <person name="Heiman D."/>
            <person name="Howarth C."/>
            <person name="Mehta T."/>
            <person name="Neiman D."/>
            <person name="Pearson M."/>
            <person name="Roberts A."/>
            <person name="Saif S."/>
            <person name="Shea T."/>
            <person name="Shenoy N."/>
            <person name="Sisk P."/>
            <person name="Stolte C."/>
            <person name="Sykes S."/>
            <person name="White J."/>
            <person name="Yandava C."/>
            <person name="Burger G."/>
            <person name="Gray M.W."/>
            <person name="Holland P.W.H."/>
            <person name="King N."/>
            <person name="Lang F.B.F."/>
            <person name="Roger A.J."/>
            <person name="Ruiz-Trillo I."/>
            <person name="Haas B."/>
            <person name="Nusbaum C."/>
            <person name="Birren B."/>
        </authorList>
    </citation>
    <scope>NUCLEOTIDE SEQUENCE [LARGE SCALE GENOMIC DNA]</scope>
    <source>
        <strain evidence="3 4">JP610</strain>
    </source>
</reference>
<keyword evidence="2" id="KW-1133">Transmembrane helix</keyword>
<evidence type="ECO:0000313" key="3">
    <source>
        <dbReference type="EMBL" id="KNC80010.1"/>
    </source>
</evidence>
<keyword evidence="2" id="KW-0812">Transmembrane</keyword>
<protein>
    <submittedName>
        <fullName evidence="3">Uncharacterized protein</fullName>
    </submittedName>
</protein>
<gene>
    <name evidence="3" type="ORF">SARC_07605</name>
</gene>
<feature type="region of interest" description="Disordered" evidence="1">
    <location>
        <begin position="112"/>
        <end position="135"/>
    </location>
</feature>
<dbReference type="AlphaFoldDB" id="A0A0L0FT77"/>
<proteinExistence type="predicted"/>
<evidence type="ECO:0000256" key="1">
    <source>
        <dbReference type="SAM" id="MobiDB-lite"/>
    </source>
</evidence>
<organism evidence="3 4">
    <name type="scientific">Sphaeroforma arctica JP610</name>
    <dbReference type="NCBI Taxonomy" id="667725"/>
    <lineage>
        <taxon>Eukaryota</taxon>
        <taxon>Ichthyosporea</taxon>
        <taxon>Ichthyophonida</taxon>
        <taxon>Sphaeroforma</taxon>
    </lineage>
</organism>